<keyword evidence="3" id="KW-1185">Reference proteome</keyword>
<gene>
    <name evidence="2" type="ORF">GSPATT00039257001</name>
</gene>
<keyword evidence="1" id="KW-1133">Transmembrane helix</keyword>
<evidence type="ECO:0000313" key="3">
    <source>
        <dbReference type="Proteomes" id="UP000000600"/>
    </source>
</evidence>
<name>A0D4L3_PARTE</name>
<organism evidence="2 3">
    <name type="scientific">Paramecium tetraurelia</name>
    <dbReference type="NCBI Taxonomy" id="5888"/>
    <lineage>
        <taxon>Eukaryota</taxon>
        <taxon>Sar</taxon>
        <taxon>Alveolata</taxon>
        <taxon>Ciliophora</taxon>
        <taxon>Intramacronucleata</taxon>
        <taxon>Oligohymenophorea</taxon>
        <taxon>Peniculida</taxon>
        <taxon>Parameciidae</taxon>
        <taxon>Paramecium</taxon>
    </lineage>
</organism>
<keyword evidence="1" id="KW-0472">Membrane</keyword>
<evidence type="ECO:0008006" key="4">
    <source>
        <dbReference type="Google" id="ProtNLM"/>
    </source>
</evidence>
<dbReference type="InParanoid" id="A0D4L3"/>
<proteinExistence type="predicted"/>
<dbReference type="OrthoDB" id="10367813at2759"/>
<evidence type="ECO:0000256" key="1">
    <source>
        <dbReference type="SAM" id="Phobius"/>
    </source>
</evidence>
<keyword evidence="1" id="KW-0812">Transmembrane</keyword>
<accession>A0D4L3</accession>
<dbReference type="RefSeq" id="XP_001445377.1">
    <property type="nucleotide sequence ID" value="XM_001445340.1"/>
</dbReference>
<dbReference type="AlphaFoldDB" id="A0D4L3"/>
<protein>
    <recommendedName>
        <fullName evidence="4">Transmembrane protein</fullName>
    </recommendedName>
</protein>
<feature type="transmembrane region" description="Helical" evidence="1">
    <location>
        <begin position="59"/>
        <end position="78"/>
    </location>
</feature>
<dbReference type="EMBL" id="CT868291">
    <property type="protein sequence ID" value="CAK77980.1"/>
    <property type="molecule type" value="Genomic_DNA"/>
</dbReference>
<dbReference type="KEGG" id="ptm:GSPATT00039257001"/>
<sequence>MPYYCQVKQKEQQLLKSFILHVINLEEAYFAYCMEYQFFSIALWLFAENSKTAKHTNMHDFGLSVAICTAVIGVLYVIQHFLVFVESNHFSLIKDNSQQQIDQWFKKYDIIIQFTEIISILNKSKNNLNQIQKFSITRFDI</sequence>
<dbReference type="Proteomes" id="UP000000600">
    <property type="component" value="Unassembled WGS sequence"/>
</dbReference>
<dbReference type="HOGENOM" id="CLU_1829097_0_0_1"/>
<reference evidence="2 3" key="1">
    <citation type="journal article" date="2006" name="Nature">
        <title>Global trends of whole-genome duplications revealed by the ciliate Paramecium tetraurelia.</title>
        <authorList>
            <consortium name="Genoscope"/>
            <person name="Aury J.-M."/>
            <person name="Jaillon O."/>
            <person name="Duret L."/>
            <person name="Noel B."/>
            <person name="Jubin C."/>
            <person name="Porcel B.M."/>
            <person name="Segurens B."/>
            <person name="Daubin V."/>
            <person name="Anthouard V."/>
            <person name="Aiach N."/>
            <person name="Arnaiz O."/>
            <person name="Billaut A."/>
            <person name="Beisson J."/>
            <person name="Blanc I."/>
            <person name="Bouhouche K."/>
            <person name="Camara F."/>
            <person name="Duharcourt S."/>
            <person name="Guigo R."/>
            <person name="Gogendeau D."/>
            <person name="Katinka M."/>
            <person name="Keller A.-M."/>
            <person name="Kissmehl R."/>
            <person name="Klotz C."/>
            <person name="Koll F."/>
            <person name="Le Moue A."/>
            <person name="Lepere C."/>
            <person name="Malinsky S."/>
            <person name="Nowacki M."/>
            <person name="Nowak J.K."/>
            <person name="Plattner H."/>
            <person name="Poulain J."/>
            <person name="Ruiz F."/>
            <person name="Serrano V."/>
            <person name="Zagulski M."/>
            <person name="Dessen P."/>
            <person name="Betermier M."/>
            <person name="Weissenbach J."/>
            <person name="Scarpelli C."/>
            <person name="Schachter V."/>
            <person name="Sperling L."/>
            <person name="Meyer E."/>
            <person name="Cohen J."/>
            <person name="Wincker P."/>
        </authorList>
    </citation>
    <scope>NUCLEOTIDE SEQUENCE [LARGE SCALE GENOMIC DNA]</scope>
    <source>
        <strain evidence="2 3">Stock d4-2</strain>
    </source>
</reference>
<evidence type="ECO:0000313" key="2">
    <source>
        <dbReference type="EMBL" id="CAK77980.1"/>
    </source>
</evidence>
<dbReference type="GeneID" id="5031161"/>